<dbReference type="GO" id="GO:0007059">
    <property type="term" value="P:chromosome segregation"/>
    <property type="evidence" value="ECO:0007669"/>
    <property type="project" value="UniProtKB-UniRule"/>
</dbReference>
<dbReference type="GO" id="GO:0006260">
    <property type="term" value="P:DNA replication"/>
    <property type="evidence" value="ECO:0007669"/>
    <property type="project" value="UniProtKB-UniRule"/>
</dbReference>
<evidence type="ECO:0000256" key="4">
    <source>
        <dbReference type="ARBA" id="ARBA00023054"/>
    </source>
</evidence>
<dbReference type="Proteomes" id="UP000318148">
    <property type="component" value="Unassembled WGS sequence"/>
</dbReference>
<sequence>MRLKSIKIAGFKSFVDPTNVIFPSNLCAVVGPNGCGKSNVIDAVRWVMGETSAKNLRGDLMSDVIFNGSSARKPVGQATVELIFDNSLGRISGEYASYNEIGVKRKVTRDGQSSYFLNGSKCRRRDITDIFLGTGLGARGYGIIEQGMISQLIEAKPDELRGHVEEAAGISKYKERRKDTENRISRTTENLERLTDIRDELGRQLARLERQARAAEKYSEIKKEKRQIESELLGLKWRAHDVELVSLKNKITDLEILKESLLAERLKIETTIEKNRIDLSEEGESFNQKQAHFYQVGNEVARIEQSIENAKQRSEDLERELKQTEESFTDTRENLIQDKEKSEALEQELNKILPKIAEYKSDQTSLLKTTEDLANEYGLAQSSWDAFVKKSEDVRQEAYAETSKIKYLDKTLSLNKEREKKLSFELSELRNKESLLDVSMLKKMLDESERDNLSLQEQLKNNKSDITALRDGIKKESELLHTLKASRETILGKKSSLEILQQKDSDNNIKDQWLNKNGIDSNARLINSLDVEPGWEVAVETVLGDYLQANESKDIGKLLDDIESFDQGELIVFDTTIAADHRAFNKKPSLSEFVNNEFAKSKLSNVYVVDSLEEGKGFRSQLGIEDSLITKSGVWIGKNWLKVLRISDAFDSMISREKQIKDLSLNLEKLDRDILEKTNHLENSQLSLSSLESEAQKISDQFASGSSTYAELKSQYTAETLEIEQIMSRKKLVFDEIAQLNDLINQDSLQMQNSKDNLHTLEKMVIVDSEDREKAHKIRNSLKVSLDENRVLLSQKQDVLRDFMLRESTLKAQTESTKINISRAESQLQILQNKKQDLLTVSNQKKSPSEAFDKALTEQLKIKLVAEEKLKECQTKIELINFEISGLEKKRSLTEADVQQNQEKLEVERLSEKQIITLQQTLEEQIKDKGYDLKNLMEEIEDNAEINVWEQKIDSLERKIQRLGPINLAAVDEYNSESERKTYLDKQNSELEEALAVLQNAIRKIDSETRTKFKETFDLLNTNLQALFPKLFGGGHAYLDMVGEDLLNTGVLLMARPPGKKNASIHLLSGGEKALTAIALVFAIFKLNPAPFCMLDEVDAPLDDSNVARYASLVKEMADEIQFIYITHNKISMKEAHQLMGVTMHEPGVSRLVSVDVNKAVEMASA</sequence>
<dbReference type="Gene3D" id="3.40.50.300">
    <property type="entry name" value="P-loop containing nucleotide triphosphate hydrolases"/>
    <property type="match status" value="2"/>
</dbReference>
<dbReference type="InterPro" id="IPR024704">
    <property type="entry name" value="SMC"/>
</dbReference>
<evidence type="ECO:0000313" key="8">
    <source>
        <dbReference type="EMBL" id="RZO08179.1"/>
    </source>
</evidence>
<feature type="coiled-coil region" evidence="6">
    <location>
        <begin position="300"/>
        <end position="334"/>
    </location>
</feature>
<feature type="domain" description="RecF/RecN/SMC N-terminal" evidence="7">
    <location>
        <begin position="3"/>
        <end position="1150"/>
    </location>
</feature>
<comment type="similarity">
    <text evidence="6">Belongs to the SMC family.</text>
</comment>
<keyword evidence="2 6" id="KW-0547">Nucleotide-binding</keyword>
<dbReference type="NCBIfam" id="TIGR02168">
    <property type="entry name" value="SMC_prok_B"/>
    <property type="match status" value="1"/>
</dbReference>
<dbReference type="EMBL" id="SHBO01000006">
    <property type="protein sequence ID" value="RZO08179.1"/>
    <property type="molecule type" value="Genomic_DNA"/>
</dbReference>
<evidence type="ECO:0000256" key="6">
    <source>
        <dbReference type="HAMAP-Rule" id="MF_01894"/>
    </source>
</evidence>
<dbReference type="InterPro" id="IPR003395">
    <property type="entry name" value="RecF/RecN/SMC_N"/>
</dbReference>
<proteinExistence type="inferred from homology"/>
<keyword evidence="4 6" id="KW-0175">Coiled coil</keyword>
<feature type="coiled-coil region" evidence="6">
    <location>
        <begin position="984"/>
        <end position="1011"/>
    </location>
</feature>
<comment type="subunit">
    <text evidence="6">Homodimer.</text>
</comment>
<feature type="coiled-coil region" evidence="6">
    <location>
        <begin position="814"/>
        <end position="841"/>
    </location>
</feature>
<feature type="coiled-coil region" evidence="6">
    <location>
        <begin position="170"/>
        <end position="264"/>
    </location>
</feature>
<evidence type="ECO:0000256" key="3">
    <source>
        <dbReference type="ARBA" id="ARBA00022840"/>
    </source>
</evidence>
<accession>A0A520LNN6</accession>
<dbReference type="AlphaFoldDB" id="A0A520LNN6"/>
<feature type="coiled-coil region" evidence="6">
    <location>
        <begin position="653"/>
        <end position="701"/>
    </location>
</feature>
<dbReference type="PIRSF" id="PIRSF005719">
    <property type="entry name" value="SMC"/>
    <property type="match status" value="1"/>
</dbReference>
<evidence type="ECO:0000256" key="5">
    <source>
        <dbReference type="ARBA" id="ARBA00023125"/>
    </source>
</evidence>
<comment type="function">
    <text evidence="6">Required for chromosome condensation and partitioning.</text>
</comment>
<gene>
    <name evidence="6 8" type="primary">smc</name>
    <name evidence="8" type="ORF">EVB02_00900</name>
</gene>
<dbReference type="SUPFAM" id="SSF52540">
    <property type="entry name" value="P-loop containing nucleoside triphosphate hydrolases"/>
    <property type="match status" value="1"/>
</dbReference>
<feature type="coiled-coil region" evidence="6">
    <location>
        <begin position="893"/>
        <end position="939"/>
    </location>
</feature>
<dbReference type="GO" id="GO:0007062">
    <property type="term" value="P:sister chromatid cohesion"/>
    <property type="evidence" value="ECO:0007669"/>
    <property type="project" value="InterPro"/>
</dbReference>
<comment type="caution">
    <text evidence="8">The sequence shown here is derived from an EMBL/GenBank/DDBJ whole genome shotgun (WGS) entry which is preliminary data.</text>
</comment>
<keyword evidence="5 6" id="KW-0238">DNA-binding</keyword>
<dbReference type="InterPro" id="IPR027417">
    <property type="entry name" value="P-loop_NTPase"/>
</dbReference>
<dbReference type="GO" id="GO:0005524">
    <property type="term" value="F:ATP binding"/>
    <property type="evidence" value="ECO:0007669"/>
    <property type="project" value="UniProtKB-UniRule"/>
</dbReference>
<evidence type="ECO:0000256" key="1">
    <source>
        <dbReference type="ARBA" id="ARBA00022490"/>
    </source>
</evidence>
<dbReference type="PANTHER" id="PTHR43977">
    <property type="entry name" value="STRUCTURAL MAINTENANCE OF CHROMOSOMES PROTEIN 3"/>
    <property type="match status" value="1"/>
</dbReference>
<dbReference type="InterPro" id="IPR011890">
    <property type="entry name" value="SMC_prok"/>
</dbReference>
<feature type="coiled-coil region" evidence="6">
    <location>
        <begin position="438"/>
        <end position="465"/>
    </location>
</feature>
<keyword evidence="1 6" id="KW-0963">Cytoplasm</keyword>
<feature type="binding site" evidence="6">
    <location>
        <begin position="32"/>
        <end position="39"/>
    </location>
    <ligand>
        <name>ATP</name>
        <dbReference type="ChEBI" id="CHEBI:30616"/>
    </ligand>
</feature>
<dbReference type="Pfam" id="PF02463">
    <property type="entry name" value="SMC_N"/>
    <property type="match status" value="1"/>
</dbReference>
<comment type="domain">
    <text evidence="6">Contains large globular domains required for ATP hydrolysis at each terminus and a third globular domain forming a flexible hinge near the middle of the molecule. These domains are separated by coiled-coil structures.</text>
</comment>
<dbReference type="GO" id="GO:0003677">
    <property type="term" value="F:DNA binding"/>
    <property type="evidence" value="ECO:0007669"/>
    <property type="project" value="UniProtKB-UniRule"/>
</dbReference>
<dbReference type="GO" id="GO:0030261">
    <property type="term" value="P:chromosome condensation"/>
    <property type="evidence" value="ECO:0007669"/>
    <property type="project" value="InterPro"/>
</dbReference>
<dbReference type="HAMAP" id="MF_01894">
    <property type="entry name" value="Smc_prok"/>
    <property type="match status" value="1"/>
</dbReference>
<dbReference type="GO" id="GO:0005737">
    <property type="term" value="C:cytoplasm"/>
    <property type="evidence" value="ECO:0007669"/>
    <property type="project" value="UniProtKB-SubCell"/>
</dbReference>
<protein>
    <recommendedName>
        <fullName evidence="6">Chromosome partition protein Smc</fullName>
    </recommendedName>
</protein>
<evidence type="ECO:0000256" key="2">
    <source>
        <dbReference type="ARBA" id="ARBA00022741"/>
    </source>
</evidence>
<keyword evidence="3 6" id="KW-0067">ATP-binding</keyword>
<reference evidence="8 9" key="1">
    <citation type="submission" date="2019-02" db="EMBL/GenBank/DDBJ databases">
        <title>Prokaryotic population dynamics and viral predation in marine succession experiment using metagenomics: the confinement effect.</title>
        <authorList>
            <person name="Haro-Moreno J.M."/>
            <person name="Rodriguez-Valera F."/>
            <person name="Lopez-Perez M."/>
        </authorList>
    </citation>
    <scope>NUCLEOTIDE SEQUENCE [LARGE SCALE GENOMIC DNA]</scope>
    <source>
        <strain evidence="8">MED-G169</strain>
    </source>
</reference>
<evidence type="ECO:0000313" key="9">
    <source>
        <dbReference type="Proteomes" id="UP000318148"/>
    </source>
</evidence>
<dbReference type="CDD" id="cd03278">
    <property type="entry name" value="ABC_SMC_barmotin"/>
    <property type="match status" value="1"/>
</dbReference>
<name>A0A520LNN6_9GAMM</name>
<evidence type="ECO:0000259" key="7">
    <source>
        <dbReference type="Pfam" id="PF02463"/>
    </source>
</evidence>
<organism evidence="8 9">
    <name type="scientific">SAR92 clade bacterium</name>
    <dbReference type="NCBI Taxonomy" id="2315479"/>
    <lineage>
        <taxon>Bacteria</taxon>
        <taxon>Pseudomonadati</taxon>
        <taxon>Pseudomonadota</taxon>
        <taxon>Gammaproteobacteria</taxon>
        <taxon>Cellvibrionales</taxon>
        <taxon>Porticoccaceae</taxon>
        <taxon>SAR92 clade</taxon>
    </lineage>
</organism>
<dbReference type="GO" id="GO:0016887">
    <property type="term" value="F:ATP hydrolysis activity"/>
    <property type="evidence" value="ECO:0007669"/>
    <property type="project" value="InterPro"/>
</dbReference>
<comment type="subcellular location">
    <subcellularLocation>
        <location evidence="6">Cytoplasm</location>
    </subcellularLocation>
</comment>